<protein>
    <recommendedName>
        <fullName evidence="17">Semaphorin-6B</fullName>
    </recommendedName>
</protein>
<keyword evidence="15" id="KW-0325">Glycoprotein</keyword>
<evidence type="ECO:0000256" key="17">
    <source>
        <dbReference type="ARBA" id="ARBA00074112"/>
    </source>
</evidence>
<dbReference type="PROSITE" id="PS51450">
    <property type="entry name" value="LRR"/>
    <property type="match status" value="3"/>
</dbReference>
<evidence type="ECO:0000256" key="19">
    <source>
        <dbReference type="SAM" id="SignalP"/>
    </source>
</evidence>
<dbReference type="EMBL" id="VBQZ03000018">
    <property type="protein sequence ID" value="MXQ83875.1"/>
    <property type="molecule type" value="Genomic_DNA"/>
</dbReference>
<evidence type="ECO:0000256" key="13">
    <source>
        <dbReference type="ARBA" id="ARBA00023136"/>
    </source>
</evidence>
<dbReference type="Gene3D" id="3.30.1680.10">
    <property type="entry name" value="ligand-binding face of the semaphorins, domain 2"/>
    <property type="match status" value="1"/>
</dbReference>
<comment type="similarity">
    <text evidence="2">Belongs to the semaphorin family.</text>
</comment>
<evidence type="ECO:0000256" key="18">
    <source>
        <dbReference type="PROSITE-ProRule" id="PRU00352"/>
    </source>
</evidence>
<evidence type="ECO:0000256" key="5">
    <source>
        <dbReference type="ARBA" id="ARBA00022481"/>
    </source>
</evidence>
<reference evidence="21" key="1">
    <citation type="submission" date="2019-10" db="EMBL/GenBank/DDBJ databases">
        <title>The sequence and de novo assembly of the wild yak genome.</title>
        <authorList>
            <person name="Liu Y."/>
        </authorList>
    </citation>
    <scope>NUCLEOTIDE SEQUENCE [LARGE SCALE GENOMIC DNA]</scope>
    <source>
        <strain evidence="21">WY2019</strain>
    </source>
</reference>
<dbReference type="GO" id="GO:0030215">
    <property type="term" value="F:semaphorin receptor binding"/>
    <property type="evidence" value="ECO:0007669"/>
    <property type="project" value="InterPro"/>
</dbReference>
<evidence type="ECO:0000256" key="8">
    <source>
        <dbReference type="ARBA" id="ARBA00022729"/>
    </source>
</evidence>
<dbReference type="GO" id="GO:0005886">
    <property type="term" value="C:plasma membrane"/>
    <property type="evidence" value="ECO:0007669"/>
    <property type="project" value="UniProtKB-SubCell"/>
</dbReference>
<proteinExistence type="inferred from homology"/>
<dbReference type="SMART" id="SM00082">
    <property type="entry name" value="LRRCT"/>
    <property type="match status" value="1"/>
</dbReference>
<keyword evidence="3" id="KW-0217">Developmental protein</keyword>
<evidence type="ECO:0000256" key="16">
    <source>
        <dbReference type="ARBA" id="ARBA00056706"/>
    </source>
</evidence>
<dbReference type="InterPro" id="IPR015943">
    <property type="entry name" value="WD40/YVTN_repeat-like_dom_sf"/>
</dbReference>
<evidence type="ECO:0000313" key="22">
    <source>
        <dbReference type="Proteomes" id="UP000322234"/>
    </source>
</evidence>
<keyword evidence="14" id="KW-1015">Disulfide bond</keyword>
<keyword evidence="7" id="KW-0812">Transmembrane</keyword>
<dbReference type="Proteomes" id="UP000322234">
    <property type="component" value="Unassembled WGS sequence"/>
</dbReference>
<dbReference type="InterPro" id="IPR032675">
    <property type="entry name" value="LRR_dom_sf"/>
</dbReference>
<evidence type="ECO:0000256" key="11">
    <source>
        <dbReference type="ARBA" id="ARBA00022902"/>
    </source>
</evidence>
<dbReference type="Gene3D" id="3.80.10.10">
    <property type="entry name" value="Ribonuclease Inhibitor"/>
    <property type="match status" value="2"/>
</dbReference>
<dbReference type="Pfam" id="PF01437">
    <property type="entry name" value="PSI"/>
    <property type="match status" value="1"/>
</dbReference>
<evidence type="ECO:0000313" key="21">
    <source>
        <dbReference type="EMBL" id="MXQ83875.1"/>
    </source>
</evidence>
<dbReference type="GO" id="GO:0007411">
    <property type="term" value="P:axon guidance"/>
    <property type="evidence" value="ECO:0007669"/>
    <property type="project" value="TreeGrafter"/>
</dbReference>
<organism evidence="21 22">
    <name type="scientific">Bos mutus</name>
    <name type="common">wild yak</name>
    <dbReference type="NCBI Taxonomy" id="72004"/>
    <lineage>
        <taxon>Eukaryota</taxon>
        <taxon>Metazoa</taxon>
        <taxon>Chordata</taxon>
        <taxon>Craniata</taxon>
        <taxon>Vertebrata</taxon>
        <taxon>Euteleostomi</taxon>
        <taxon>Mammalia</taxon>
        <taxon>Eutheria</taxon>
        <taxon>Laurasiatheria</taxon>
        <taxon>Artiodactyla</taxon>
        <taxon>Ruminantia</taxon>
        <taxon>Pecora</taxon>
        <taxon>Bovidae</taxon>
        <taxon>Bovinae</taxon>
        <taxon>Bos</taxon>
    </lineage>
</organism>
<dbReference type="Pfam" id="PF01403">
    <property type="entry name" value="Sema"/>
    <property type="match status" value="1"/>
</dbReference>
<keyword evidence="13" id="KW-0472">Membrane</keyword>
<keyword evidence="8 19" id="KW-0732">Signal</keyword>
<dbReference type="SMART" id="SM00369">
    <property type="entry name" value="LRR_TYP"/>
    <property type="match status" value="7"/>
</dbReference>
<keyword evidence="4" id="KW-1003">Cell membrane</keyword>
<comment type="function">
    <text evidence="16">Functions as a cell surface repellent for mossy fibers of developing neurons in the hippocampus where it plays a role in axon guidance. May function through the PLXNA4 receptor expressed by mossy cell axons.</text>
</comment>
<keyword evidence="10" id="KW-0221">Differentiation</keyword>
<keyword evidence="22" id="KW-1185">Reference proteome</keyword>
<name>A0A6B0R216_9CETA</name>
<evidence type="ECO:0000256" key="10">
    <source>
        <dbReference type="ARBA" id="ARBA00022782"/>
    </source>
</evidence>
<dbReference type="FunFam" id="2.130.10.10:FF:000028">
    <property type="entry name" value="semaphorin-6A isoform X1"/>
    <property type="match status" value="1"/>
</dbReference>
<feature type="signal peptide" evidence="19">
    <location>
        <begin position="1"/>
        <end position="25"/>
    </location>
</feature>
<evidence type="ECO:0000256" key="2">
    <source>
        <dbReference type="ARBA" id="ARBA00009492"/>
    </source>
</evidence>
<dbReference type="AlphaFoldDB" id="A0A6B0R216"/>
<dbReference type="PROSITE" id="PS51004">
    <property type="entry name" value="SEMA"/>
    <property type="match status" value="1"/>
</dbReference>
<evidence type="ECO:0000256" key="1">
    <source>
        <dbReference type="ARBA" id="ARBA00004251"/>
    </source>
</evidence>
<dbReference type="CDD" id="cd11267">
    <property type="entry name" value="Sema_6B"/>
    <property type="match status" value="1"/>
</dbReference>
<dbReference type="FunFam" id="3.80.10.10:FF:001783">
    <property type="entry name" value="Leucine-rich HEV glycoprotein"/>
    <property type="match status" value="1"/>
</dbReference>
<keyword evidence="9" id="KW-0677">Repeat</keyword>
<dbReference type="InterPro" id="IPR036352">
    <property type="entry name" value="Semap_dom_sf"/>
</dbReference>
<feature type="domain" description="Sema" evidence="20">
    <location>
        <begin position="31"/>
        <end position="523"/>
    </location>
</feature>
<dbReference type="InterPro" id="IPR002165">
    <property type="entry name" value="Plexin_repeat"/>
</dbReference>
<dbReference type="Pfam" id="PF13855">
    <property type="entry name" value="LRR_8"/>
    <property type="match status" value="2"/>
</dbReference>
<evidence type="ECO:0000256" key="3">
    <source>
        <dbReference type="ARBA" id="ARBA00022473"/>
    </source>
</evidence>
<sequence>MRTPRGPPSRPALLLLLLLLGGAHGLFPEEPPPLSVAPRDYLNHYPVFVGSGPGRLTPSEDADDLNIQRVLRVNRTLFIGGRDNLYRVELEPPTSTEMRYQRKLTWRSNPSDINVCRMKGKQEGECRNFVKVLLLRDESTLFVCGSNAFNPVCANYSMDTLQPLRDNISGMARCPYDPKHANVALFSEGMLFTATVTDFLAIDAVIYRSLGDRPTLRTVKHDSKWFKEPYFVHAVEWGSHIYFFFREIAMEFNYLEKVVVSRVARVCKNDMGGSPRVLEKQWTSFLKARLNCSVPGDSHFYFNVLQAVTGVVSLGGRPVVLAVFSTPSNSIPGSAVCAFDMTQVAAVFEGRFREQKSPESIWTPVPEDQVPRPRPGCCAAPGMQYNASSAFPDEILNFVKTHPLMDEAVPSLGHAPWIVRTLMRHQLTRVAVDVGAGPWGNQTVIFLGSEAGTVLKFLVWPNASASGTTGPSVFLEEFETYRPDRCGQSGDGETGQRLLSLELDAASGGLLAAFPRCVVRVPVARCQQYSGCMKNCIGSQDPYCGWAPDGSCVFLSPGTRATFEQDVSGTSTSGLGDCTGLLRASLSEERAGLVSVNLLVTSSVAAFVVGAVVSGFSVGCLVGWDSHLSRIFLLLLFVVSAQGLTPNPEACLVFSSVNGSSISCQPPAQIPHSLPADTIFLAVEFFNLTQLPADFLQGVPNLQELHLSSNRLEDFSPKFLLPVPQLKVLDLTRNSLTGLFPGFFRVSAALCTLVLKGNQLKFLEASWLHGLKALRHLDLSENQLHSLPPGLLENFTDLLTLDLSNNQLQTLPPDLLRGPLNLERLHLEGNRLQVLGEGLLAPQPKLRYLFLNDNRLASVAAGAFRGLQKLDMLDLSNNLLTTVPTGLWTSLGKAARNLKDGFDISNNPWICDQNLADLYRWLVANENKMFFRNHTRCAGPEALKGQTLLAAAESH</sequence>
<dbReference type="SMART" id="SM00630">
    <property type="entry name" value="Sema"/>
    <property type="match status" value="1"/>
</dbReference>
<evidence type="ECO:0000256" key="7">
    <source>
        <dbReference type="ARBA" id="ARBA00022692"/>
    </source>
</evidence>
<keyword evidence="12" id="KW-1133">Transmembrane helix</keyword>
<evidence type="ECO:0000256" key="14">
    <source>
        <dbReference type="ARBA" id="ARBA00023157"/>
    </source>
</evidence>
<dbReference type="InterPro" id="IPR001627">
    <property type="entry name" value="Semap_dom"/>
</dbReference>
<keyword evidence="11" id="KW-0524">Neurogenesis</keyword>
<evidence type="ECO:0000256" key="4">
    <source>
        <dbReference type="ARBA" id="ARBA00022475"/>
    </source>
</evidence>
<dbReference type="SUPFAM" id="SSF103575">
    <property type="entry name" value="Plexin repeat"/>
    <property type="match status" value="1"/>
</dbReference>
<dbReference type="GO" id="GO:0045499">
    <property type="term" value="F:chemorepellent activity"/>
    <property type="evidence" value="ECO:0007669"/>
    <property type="project" value="TreeGrafter"/>
</dbReference>
<keyword evidence="5" id="KW-0488">Methylation</keyword>
<gene>
    <name evidence="21" type="ORF">E5288_WYG002534</name>
</gene>
<dbReference type="InterPro" id="IPR027231">
    <property type="entry name" value="Semaphorin"/>
</dbReference>
<dbReference type="InterPro" id="IPR001611">
    <property type="entry name" value="Leu-rich_rpt"/>
</dbReference>
<feature type="chain" id="PRO_5025464093" description="Semaphorin-6B" evidence="19">
    <location>
        <begin position="26"/>
        <end position="955"/>
    </location>
</feature>
<evidence type="ECO:0000256" key="9">
    <source>
        <dbReference type="ARBA" id="ARBA00022737"/>
    </source>
</evidence>
<keyword evidence="6" id="KW-0433">Leucine-rich repeat</keyword>
<dbReference type="GO" id="GO:0007417">
    <property type="term" value="P:central nervous system development"/>
    <property type="evidence" value="ECO:0007669"/>
    <property type="project" value="UniProtKB-ARBA"/>
</dbReference>
<dbReference type="PRINTS" id="PR00019">
    <property type="entry name" value="LEURICHRPT"/>
</dbReference>
<dbReference type="InterPro" id="IPR000483">
    <property type="entry name" value="Cys-rich_flank_reg_C"/>
</dbReference>
<comment type="caution">
    <text evidence="18">Lacks conserved residue(s) required for the propagation of feature annotation.</text>
</comment>
<dbReference type="GO" id="GO:0071526">
    <property type="term" value="P:semaphorin-plexin signaling pathway"/>
    <property type="evidence" value="ECO:0007669"/>
    <property type="project" value="TreeGrafter"/>
</dbReference>
<dbReference type="SUPFAM" id="SSF101912">
    <property type="entry name" value="Sema domain"/>
    <property type="match status" value="1"/>
</dbReference>
<dbReference type="Gene3D" id="2.130.10.10">
    <property type="entry name" value="YVTN repeat-like/Quinoprotein amine dehydrogenase"/>
    <property type="match status" value="1"/>
</dbReference>
<dbReference type="Pfam" id="PF00560">
    <property type="entry name" value="LRR_1"/>
    <property type="match status" value="2"/>
</dbReference>
<dbReference type="PANTHER" id="PTHR11036">
    <property type="entry name" value="SEMAPHORIN"/>
    <property type="match status" value="1"/>
</dbReference>
<evidence type="ECO:0000256" key="15">
    <source>
        <dbReference type="ARBA" id="ARBA00023180"/>
    </source>
</evidence>
<evidence type="ECO:0000256" key="12">
    <source>
        <dbReference type="ARBA" id="ARBA00022989"/>
    </source>
</evidence>
<dbReference type="SMART" id="SM00364">
    <property type="entry name" value="LRR_BAC"/>
    <property type="match status" value="7"/>
</dbReference>
<dbReference type="GO" id="GO:0030335">
    <property type="term" value="P:positive regulation of cell migration"/>
    <property type="evidence" value="ECO:0007669"/>
    <property type="project" value="TreeGrafter"/>
</dbReference>
<dbReference type="GO" id="GO:0001755">
    <property type="term" value="P:neural crest cell migration"/>
    <property type="evidence" value="ECO:0007669"/>
    <property type="project" value="TreeGrafter"/>
</dbReference>
<comment type="subcellular location">
    <subcellularLocation>
        <location evidence="1">Cell membrane</location>
        <topology evidence="1">Single-pass type I membrane protein</topology>
    </subcellularLocation>
</comment>
<evidence type="ECO:0000256" key="6">
    <source>
        <dbReference type="ARBA" id="ARBA00022614"/>
    </source>
</evidence>
<dbReference type="InterPro" id="IPR003591">
    <property type="entry name" value="Leu-rich_rpt_typical-subtyp"/>
</dbReference>
<accession>A0A6B0R216</accession>
<dbReference type="PANTHER" id="PTHR11036:SF10">
    <property type="entry name" value="SEMAPHORIN-6B"/>
    <property type="match status" value="1"/>
</dbReference>
<dbReference type="SUPFAM" id="SSF52058">
    <property type="entry name" value="L domain-like"/>
    <property type="match status" value="1"/>
</dbReference>
<evidence type="ECO:0000259" key="20">
    <source>
        <dbReference type="PROSITE" id="PS51004"/>
    </source>
</evidence>
<dbReference type="FunFam" id="3.30.1680.10:FF:000009">
    <property type="entry name" value="Semaphorin 6B isoform 3 variant"/>
    <property type="match status" value="1"/>
</dbReference>
<comment type="caution">
    <text evidence="21">The sequence shown here is derived from an EMBL/GenBank/DDBJ whole genome shotgun (WGS) entry which is preliminary data.</text>
</comment>